<comment type="caution">
    <text evidence="1">The sequence shown here is derived from an EMBL/GenBank/DDBJ whole genome shotgun (WGS) entry which is preliminary data.</text>
</comment>
<feature type="non-terminal residue" evidence="1">
    <location>
        <position position="1"/>
    </location>
</feature>
<evidence type="ECO:0000313" key="2">
    <source>
        <dbReference type="Proteomes" id="UP001476798"/>
    </source>
</evidence>
<evidence type="ECO:0000313" key="1">
    <source>
        <dbReference type="EMBL" id="MEQ2159988.1"/>
    </source>
</evidence>
<dbReference type="Gene3D" id="2.30.130.40">
    <property type="entry name" value="LON domain-like"/>
    <property type="match status" value="1"/>
</dbReference>
<reference evidence="1 2" key="1">
    <citation type="submission" date="2021-06" db="EMBL/GenBank/DDBJ databases">
        <authorList>
            <person name="Palmer J.M."/>
        </authorList>
    </citation>
    <scope>NUCLEOTIDE SEQUENCE [LARGE SCALE GENOMIC DNA]</scope>
    <source>
        <strain evidence="1 2">GA_2019</strain>
        <tissue evidence="1">Muscle</tissue>
    </source>
</reference>
<dbReference type="InterPro" id="IPR046336">
    <property type="entry name" value="Lon_prtase_N_sf"/>
</dbReference>
<protein>
    <submittedName>
        <fullName evidence="1">Uncharacterized protein</fullName>
    </submittedName>
</protein>
<gene>
    <name evidence="1" type="ORF">GOODEAATRI_028948</name>
</gene>
<dbReference type="EMBL" id="JAHRIO010004144">
    <property type="protein sequence ID" value="MEQ2159988.1"/>
    <property type="molecule type" value="Genomic_DNA"/>
</dbReference>
<keyword evidence="2" id="KW-1185">Reference proteome</keyword>
<accession>A0ABV0MNI6</accession>
<name>A0ABV0MNI6_9TELE</name>
<dbReference type="Proteomes" id="UP001476798">
    <property type="component" value="Unassembled WGS sequence"/>
</dbReference>
<proteinExistence type="predicted"/>
<organism evidence="1 2">
    <name type="scientific">Goodea atripinnis</name>
    <dbReference type="NCBI Taxonomy" id="208336"/>
    <lineage>
        <taxon>Eukaryota</taxon>
        <taxon>Metazoa</taxon>
        <taxon>Chordata</taxon>
        <taxon>Craniata</taxon>
        <taxon>Vertebrata</taxon>
        <taxon>Euteleostomi</taxon>
        <taxon>Actinopterygii</taxon>
        <taxon>Neopterygii</taxon>
        <taxon>Teleostei</taxon>
        <taxon>Neoteleostei</taxon>
        <taxon>Acanthomorphata</taxon>
        <taxon>Ovalentaria</taxon>
        <taxon>Atherinomorphae</taxon>
        <taxon>Cyprinodontiformes</taxon>
        <taxon>Goodeidae</taxon>
        <taxon>Goodea</taxon>
    </lineage>
</organism>
<sequence>DAGEPEAEFGTTAEIYAYREEQEYGIETVKVKAVGRQRFKVHEIRTQADG</sequence>